<name>A0AAD5WL87_PARTN</name>
<protein>
    <recommendedName>
        <fullName evidence="1">Piwi domain-containing protein</fullName>
    </recommendedName>
</protein>
<dbReference type="GO" id="GO:0003676">
    <property type="term" value="F:nucleic acid binding"/>
    <property type="evidence" value="ECO:0007669"/>
    <property type="project" value="InterPro"/>
</dbReference>
<dbReference type="InterPro" id="IPR012337">
    <property type="entry name" value="RNaseH-like_sf"/>
</dbReference>
<accession>A0AAD5WL87</accession>
<keyword evidence="3" id="KW-1185">Reference proteome</keyword>
<dbReference type="AlphaFoldDB" id="A0AAD5WL87"/>
<sequence>MFVEFDQFDPAPQSLYKRQNKGALKEPAVIGFAYSRGLPNDYTGNYFATAFTSCLNQIESLPTAIIVYRSGANEGEFRQVKEEANEICAAAKNMKYECGIKKNHEQRKKLPTKNHCNCCAEEKITPVSLPRDRDHNLNASQANSPSGTSVDCSIVSPCFKEFIMTSQKPNIGTSLPVRYTNVVEDGLEKFVPETEHMTHFLCHGHQR</sequence>
<comment type="caution">
    <text evidence="2">The sequence shown here is derived from an EMBL/GenBank/DDBJ whole genome shotgun (WGS) entry which is preliminary data.</text>
</comment>
<proteinExistence type="predicted"/>
<dbReference type="InterPro" id="IPR036397">
    <property type="entry name" value="RNaseH_sf"/>
</dbReference>
<dbReference type="Proteomes" id="UP001196413">
    <property type="component" value="Unassembled WGS sequence"/>
</dbReference>
<dbReference type="InterPro" id="IPR003165">
    <property type="entry name" value="Piwi"/>
</dbReference>
<organism evidence="2 3">
    <name type="scientific">Parelaphostrongylus tenuis</name>
    <name type="common">Meningeal worm</name>
    <dbReference type="NCBI Taxonomy" id="148309"/>
    <lineage>
        <taxon>Eukaryota</taxon>
        <taxon>Metazoa</taxon>
        <taxon>Ecdysozoa</taxon>
        <taxon>Nematoda</taxon>
        <taxon>Chromadorea</taxon>
        <taxon>Rhabditida</taxon>
        <taxon>Rhabditina</taxon>
        <taxon>Rhabditomorpha</taxon>
        <taxon>Strongyloidea</taxon>
        <taxon>Metastrongylidae</taxon>
        <taxon>Parelaphostrongylus</taxon>
    </lineage>
</organism>
<dbReference type="Pfam" id="PF02171">
    <property type="entry name" value="Piwi"/>
    <property type="match status" value="1"/>
</dbReference>
<dbReference type="EMBL" id="JAHQIW010007486">
    <property type="protein sequence ID" value="KAJ1374779.1"/>
    <property type="molecule type" value="Genomic_DNA"/>
</dbReference>
<evidence type="ECO:0000259" key="1">
    <source>
        <dbReference type="Pfam" id="PF02171"/>
    </source>
</evidence>
<gene>
    <name evidence="2" type="ORF">KIN20_037544</name>
</gene>
<evidence type="ECO:0000313" key="3">
    <source>
        <dbReference type="Proteomes" id="UP001196413"/>
    </source>
</evidence>
<dbReference type="PANTHER" id="PTHR22891">
    <property type="entry name" value="EUKARYOTIC TRANSLATION INITIATION FACTOR 2C"/>
    <property type="match status" value="1"/>
</dbReference>
<feature type="domain" description="Piwi" evidence="1">
    <location>
        <begin position="57"/>
        <end position="207"/>
    </location>
</feature>
<evidence type="ECO:0000313" key="2">
    <source>
        <dbReference type="EMBL" id="KAJ1374779.1"/>
    </source>
</evidence>
<dbReference type="Gene3D" id="3.30.420.10">
    <property type="entry name" value="Ribonuclease H-like superfamily/Ribonuclease H"/>
    <property type="match status" value="1"/>
</dbReference>
<dbReference type="SUPFAM" id="SSF53098">
    <property type="entry name" value="Ribonuclease H-like"/>
    <property type="match status" value="1"/>
</dbReference>
<reference evidence="2" key="1">
    <citation type="submission" date="2021-06" db="EMBL/GenBank/DDBJ databases">
        <title>Parelaphostrongylus tenuis whole genome reference sequence.</title>
        <authorList>
            <person name="Garwood T.J."/>
            <person name="Larsen P.A."/>
            <person name="Fountain-Jones N.M."/>
            <person name="Garbe J.R."/>
            <person name="Macchietto M.G."/>
            <person name="Kania S.A."/>
            <person name="Gerhold R.W."/>
            <person name="Richards J.E."/>
            <person name="Wolf T.M."/>
        </authorList>
    </citation>
    <scope>NUCLEOTIDE SEQUENCE</scope>
    <source>
        <strain evidence="2">MNPRO001-30</strain>
        <tissue evidence="2">Meninges</tissue>
    </source>
</reference>